<dbReference type="Proteomes" id="UP000717696">
    <property type="component" value="Unassembled WGS sequence"/>
</dbReference>
<name>A0A9P9FIJ2_9HYPO</name>
<feature type="transmembrane region" description="Helical" evidence="1">
    <location>
        <begin position="44"/>
        <end position="75"/>
    </location>
</feature>
<protein>
    <submittedName>
        <fullName evidence="2">Uncharacterized protein</fullName>
    </submittedName>
</protein>
<dbReference type="AlphaFoldDB" id="A0A9P9FIJ2"/>
<evidence type="ECO:0000313" key="3">
    <source>
        <dbReference type="Proteomes" id="UP000717696"/>
    </source>
</evidence>
<evidence type="ECO:0000313" key="2">
    <source>
        <dbReference type="EMBL" id="KAH7162421.1"/>
    </source>
</evidence>
<keyword evidence="1" id="KW-1133">Transmembrane helix</keyword>
<sequence length="155" mass="17508">MSIVTRLAPPPSAGTLLLLVPLSHPSSSSTILPWCPISHEERSLGSWLSIASITTSLFTLKVFFFLGAFLGFLGFRYRCCCCRRHSAFPLLSGETWLFLPFHSLDKPYDCDTHSEISHRLTLDISSHRCRRGALQIQLYQLHPFRATPASMRSDR</sequence>
<accession>A0A9P9FIJ2</accession>
<keyword evidence="1" id="KW-0472">Membrane</keyword>
<reference evidence="2" key="1">
    <citation type="journal article" date="2021" name="Nat. Commun.">
        <title>Genetic determinants of endophytism in the Arabidopsis root mycobiome.</title>
        <authorList>
            <person name="Mesny F."/>
            <person name="Miyauchi S."/>
            <person name="Thiergart T."/>
            <person name="Pickel B."/>
            <person name="Atanasova L."/>
            <person name="Karlsson M."/>
            <person name="Huettel B."/>
            <person name="Barry K.W."/>
            <person name="Haridas S."/>
            <person name="Chen C."/>
            <person name="Bauer D."/>
            <person name="Andreopoulos W."/>
            <person name="Pangilinan J."/>
            <person name="LaButti K."/>
            <person name="Riley R."/>
            <person name="Lipzen A."/>
            <person name="Clum A."/>
            <person name="Drula E."/>
            <person name="Henrissat B."/>
            <person name="Kohler A."/>
            <person name="Grigoriev I.V."/>
            <person name="Martin F.M."/>
            <person name="Hacquard S."/>
        </authorList>
    </citation>
    <scope>NUCLEOTIDE SEQUENCE</scope>
    <source>
        <strain evidence="2">MPI-CAGE-AT-0021</strain>
    </source>
</reference>
<evidence type="ECO:0000256" key="1">
    <source>
        <dbReference type="SAM" id="Phobius"/>
    </source>
</evidence>
<keyword evidence="1" id="KW-0812">Transmembrane</keyword>
<organism evidence="2 3">
    <name type="scientific">Dactylonectria estremocensis</name>
    <dbReference type="NCBI Taxonomy" id="1079267"/>
    <lineage>
        <taxon>Eukaryota</taxon>
        <taxon>Fungi</taxon>
        <taxon>Dikarya</taxon>
        <taxon>Ascomycota</taxon>
        <taxon>Pezizomycotina</taxon>
        <taxon>Sordariomycetes</taxon>
        <taxon>Hypocreomycetidae</taxon>
        <taxon>Hypocreales</taxon>
        <taxon>Nectriaceae</taxon>
        <taxon>Dactylonectria</taxon>
    </lineage>
</organism>
<comment type="caution">
    <text evidence="2">The sequence shown here is derived from an EMBL/GenBank/DDBJ whole genome shotgun (WGS) entry which is preliminary data.</text>
</comment>
<proteinExistence type="predicted"/>
<keyword evidence="3" id="KW-1185">Reference proteome</keyword>
<dbReference type="EMBL" id="JAGMUU010000001">
    <property type="protein sequence ID" value="KAH7162421.1"/>
    <property type="molecule type" value="Genomic_DNA"/>
</dbReference>
<gene>
    <name evidence="2" type="ORF">B0J13DRAFT_10054</name>
</gene>